<dbReference type="InterPro" id="IPR036291">
    <property type="entry name" value="NAD(P)-bd_dom_sf"/>
</dbReference>
<proteinExistence type="predicted"/>
<evidence type="ECO:0000259" key="2">
    <source>
        <dbReference type="PROSITE" id="PS50181"/>
    </source>
</evidence>
<dbReference type="PANTHER" id="PTHR48079">
    <property type="entry name" value="PROTEIN YEEZ"/>
    <property type="match status" value="1"/>
</dbReference>
<dbReference type="EMBL" id="LKMD01000105">
    <property type="protein sequence ID" value="PIA92926.1"/>
    <property type="molecule type" value="Genomic_DNA"/>
</dbReference>
<reference evidence="4 6" key="2">
    <citation type="submission" date="2023-09" db="EMBL/GenBank/DDBJ databases">
        <title>Complete-Gapless Cercospora beticola genome.</title>
        <authorList>
            <person name="Wyatt N.A."/>
            <person name="Spanner R.E."/>
            <person name="Bolton M.D."/>
        </authorList>
    </citation>
    <scope>NUCLEOTIDE SEQUENCE [LARGE SCALE GENOMIC DNA]</scope>
    <source>
        <strain evidence="4">Cb09-40</strain>
    </source>
</reference>
<dbReference type="EMBL" id="CP134187">
    <property type="protein sequence ID" value="WPB01292.1"/>
    <property type="molecule type" value="Genomic_DNA"/>
</dbReference>
<evidence type="ECO:0000313" key="4">
    <source>
        <dbReference type="EMBL" id="WPB01292.1"/>
    </source>
</evidence>
<dbReference type="Proteomes" id="UP001302367">
    <property type="component" value="Chromosome 4"/>
</dbReference>
<dbReference type="OrthoDB" id="3632863at2759"/>
<accession>A0A2G5HK41</accession>
<dbReference type="PROSITE" id="PS50181">
    <property type="entry name" value="FBOX"/>
    <property type="match status" value="1"/>
</dbReference>
<protein>
    <recommendedName>
        <fullName evidence="2">F-box domain-containing protein</fullName>
    </recommendedName>
</protein>
<evidence type="ECO:0000313" key="5">
    <source>
        <dbReference type="Proteomes" id="UP000230605"/>
    </source>
</evidence>
<dbReference type="AlphaFoldDB" id="A0A2G5HK41"/>
<evidence type="ECO:0000313" key="6">
    <source>
        <dbReference type="Proteomes" id="UP001302367"/>
    </source>
</evidence>
<dbReference type="Gene3D" id="3.40.50.720">
    <property type="entry name" value="NAD(P)-binding Rossmann-like Domain"/>
    <property type="match status" value="1"/>
</dbReference>
<dbReference type="InterPro" id="IPR001810">
    <property type="entry name" value="F-box_dom"/>
</dbReference>
<dbReference type="InterPro" id="IPR051783">
    <property type="entry name" value="NAD(P)-dependent_oxidoreduct"/>
</dbReference>
<name>A0A2G5HK41_CERBT</name>
<keyword evidence="6" id="KW-1185">Reference proteome</keyword>
<dbReference type="PANTHER" id="PTHR48079:SF6">
    <property type="entry name" value="NAD(P)-BINDING DOMAIN-CONTAINING PROTEIN-RELATED"/>
    <property type="match status" value="1"/>
</dbReference>
<gene>
    <name evidence="3" type="ORF">CB0940_04079</name>
    <name evidence="4" type="ORF">RHO25_005916</name>
</gene>
<feature type="region of interest" description="Disordered" evidence="1">
    <location>
        <begin position="509"/>
        <end position="528"/>
    </location>
</feature>
<evidence type="ECO:0000313" key="3">
    <source>
        <dbReference type="EMBL" id="PIA92926.1"/>
    </source>
</evidence>
<feature type="domain" description="F-box" evidence="2">
    <location>
        <begin position="1"/>
        <end position="43"/>
    </location>
</feature>
<dbReference type="Pfam" id="PF00646">
    <property type="entry name" value="F-box"/>
    <property type="match status" value="1"/>
</dbReference>
<dbReference type="GO" id="GO:0005737">
    <property type="term" value="C:cytoplasm"/>
    <property type="evidence" value="ECO:0007669"/>
    <property type="project" value="TreeGrafter"/>
</dbReference>
<organism evidence="3 5">
    <name type="scientific">Cercospora beticola</name>
    <name type="common">Sugarbeet leaf spot fungus</name>
    <dbReference type="NCBI Taxonomy" id="122368"/>
    <lineage>
        <taxon>Eukaryota</taxon>
        <taxon>Fungi</taxon>
        <taxon>Dikarya</taxon>
        <taxon>Ascomycota</taxon>
        <taxon>Pezizomycotina</taxon>
        <taxon>Dothideomycetes</taxon>
        <taxon>Dothideomycetidae</taxon>
        <taxon>Mycosphaerellales</taxon>
        <taxon>Mycosphaerellaceae</taxon>
        <taxon>Cercospora</taxon>
    </lineage>
</organism>
<evidence type="ECO:0000256" key="1">
    <source>
        <dbReference type="SAM" id="MobiDB-lite"/>
    </source>
</evidence>
<dbReference type="Proteomes" id="UP000230605">
    <property type="component" value="Chromosome 4"/>
</dbReference>
<dbReference type="Pfam" id="PF01370">
    <property type="entry name" value="Epimerase"/>
    <property type="match status" value="1"/>
</dbReference>
<dbReference type="SUPFAM" id="SSF51735">
    <property type="entry name" value="NAD(P)-binding Rossmann-fold domains"/>
    <property type="match status" value="1"/>
</dbReference>
<dbReference type="InterPro" id="IPR001509">
    <property type="entry name" value="Epimerase_deHydtase"/>
</dbReference>
<reference evidence="3 5" key="1">
    <citation type="submission" date="2015-10" db="EMBL/GenBank/DDBJ databases">
        <title>The cercosporin biosynthetic gene cluster was horizontally transferred to several fungal lineages and shown to be expanded in Cercospora beticola based on microsynteny with recipient genomes.</title>
        <authorList>
            <person name="De Jonge R."/>
            <person name="Ebert M.K."/>
            <person name="Suttle J.C."/>
            <person name="Jurick Ii W.M."/>
            <person name="Secor G.A."/>
            <person name="Thomma B.P."/>
            <person name="Van De Peer Y."/>
            <person name="Bolton M.D."/>
        </authorList>
    </citation>
    <scope>NUCLEOTIDE SEQUENCE [LARGE SCALE GENOMIC DNA]</scope>
    <source>
        <strain evidence="3 5">09-40</strain>
    </source>
</reference>
<dbReference type="GO" id="GO:0004029">
    <property type="term" value="F:aldehyde dehydrogenase (NAD+) activity"/>
    <property type="evidence" value="ECO:0007669"/>
    <property type="project" value="TreeGrafter"/>
</dbReference>
<sequence>MFKLPPEILHLVCQHCDTRDVRTLRQVSSEIKVIADEYMLKSLRLSFDRQEFSELAVFISNNPNAAKQISKIHFQADRLPIVSCQEEWERCRLKTICDEAILRGELQSAEHSSHDEPDSDMERTHRGFQVFEIMQRETSKYNQEEVNQAWTSFQDVMQDQQSMDRESEVYHCMADLFKNCRRLDTITLTLKDRTQSEPFRWRRQESYARGMVRPWGDDGSWSPNTRVLDQILLAAYTTGTKLRELNVMPISYQFFGQKGALIEKLCEPIKDLRKIQIQINDNFGIDREVELEDGMLRSAEARCHPFAHPRHFGSTLRPFQLPVTAAMEATRVIDALNDGRVYEFLGRAQGLEELVFHGPDTGIGFAKMDLKAIVGECPWKELSRALSTITTPKVLLTGATGYLGGTLLAHLVASEHPALKDITYTCIIRGEARIPKLKAAYGDRVKIEVVDSLDDIGRTADIASQHHIVINAAISFHVESALALIRGLSRRQEQEDNKKVLMLHTSGTSNLADRPITNPSSSPPREFDDTQDDIYTFLQKEESGIPYPQRTTELAVLDAAANHPKMVALSIMPPTIFGTGTGIFNTRSVQVPAYVNGALKHGKVVMVGTGGAQLDHVHVEDLAELYALVLVEFIEDGGEKLPRGREAIIFAENGRHSWGEAAQGIADTGFEMGVLGSREVESVTLAEGAKLFAGGLIPEGNEELI</sequence>
<dbReference type="CDD" id="cd09917">
    <property type="entry name" value="F-box_SF"/>
    <property type="match status" value="1"/>
</dbReference>